<comment type="similarity">
    <text evidence="7">Belongs to the methyl-accepting chemotaxis (MCP) protein family.</text>
</comment>
<dbReference type="Gene3D" id="1.10.287.950">
    <property type="entry name" value="Methyl-accepting chemotaxis protein"/>
    <property type="match status" value="1"/>
</dbReference>
<evidence type="ECO:0000256" key="3">
    <source>
        <dbReference type="ARBA" id="ARBA00022500"/>
    </source>
</evidence>
<dbReference type="GO" id="GO:0007165">
    <property type="term" value="P:signal transduction"/>
    <property type="evidence" value="ECO:0007669"/>
    <property type="project" value="UniProtKB-KW"/>
</dbReference>
<gene>
    <name evidence="12" type="ORF">IFE08_02000</name>
</gene>
<evidence type="ECO:0000256" key="6">
    <source>
        <dbReference type="ARBA" id="ARBA00023136"/>
    </source>
</evidence>
<keyword evidence="4 9" id="KW-0812">Transmembrane</keyword>
<dbReference type="InterPro" id="IPR051310">
    <property type="entry name" value="MCP_chemotaxis"/>
</dbReference>
<keyword evidence="3" id="KW-0145">Chemotaxis</keyword>
<evidence type="ECO:0000256" key="8">
    <source>
        <dbReference type="PROSITE-ProRule" id="PRU00284"/>
    </source>
</evidence>
<dbReference type="SMART" id="SM00304">
    <property type="entry name" value="HAMP"/>
    <property type="match status" value="1"/>
</dbReference>
<dbReference type="EMBL" id="CP061839">
    <property type="protein sequence ID" value="QOW61196.1"/>
    <property type="molecule type" value="Genomic_DNA"/>
</dbReference>
<dbReference type="SMART" id="SM00283">
    <property type="entry name" value="MA"/>
    <property type="match status" value="1"/>
</dbReference>
<dbReference type="GO" id="GO:0006935">
    <property type="term" value="P:chemotaxis"/>
    <property type="evidence" value="ECO:0007669"/>
    <property type="project" value="UniProtKB-KW"/>
</dbReference>
<name>A0A7S6WQ11_9SPIR</name>
<dbReference type="PROSITE" id="PS50885">
    <property type="entry name" value="HAMP"/>
    <property type="match status" value="1"/>
</dbReference>
<dbReference type="InterPro" id="IPR033479">
    <property type="entry name" value="dCache_1"/>
</dbReference>
<dbReference type="CDD" id="cd06225">
    <property type="entry name" value="HAMP"/>
    <property type="match status" value="1"/>
</dbReference>
<accession>A0A7S6WQ11</accession>
<organism evidence="12 13">
    <name type="scientific">Treponema pedis</name>
    <dbReference type="NCBI Taxonomy" id="409322"/>
    <lineage>
        <taxon>Bacteria</taxon>
        <taxon>Pseudomonadati</taxon>
        <taxon>Spirochaetota</taxon>
        <taxon>Spirochaetia</taxon>
        <taxon>Spirochaetales</taxon>
        <taxon>Treponemataceae</taxon>
        <taxon>Treponema</taxon>
    </lineage>
</organism>
<keyword evidence="2" id="KW-1003">Cell membrane</keyword>
<dbReference type="PROSITE" id="PS50111">
    <property type="entry name" value="CHEMOTAXIS_TRANSDUC_2"/>
    <property type="match status" value="1"/>
</dbReference>
<dbReference type="RefSeq" id="WP_029409014.1">
    <property type="nucleotide sequence ID" value="NZ_CP061839.1"/>
</dbReference>
<feature type="domain" description="Methyl-accepting transducer" evidence="10">
    <location>
        <begin position="410"/>
        <end position="639"/>
    </location>
</feature>
<dbReference type="Pfam" id="PF00015">
    <property type="entry name" value="MCPsignal"/>
    <property type="match status" value="1"/>
</dbReference>
<dbReference type="SUPFAM" id="SSF58104">
    <property type="entry name" value="Methyl-accepting chemotaxis protein (MCP) signaling domain"/>
    <property type="match status" value="2"/>
</dbReference>
<protein>
    <submittedName>
        <fullName evidence="12">HAMP domain-containing protein</fullName>
    </submittedName>
</protein>
<dbReference type="Proteomes" id="UP000593915">
    <property type="component" value="Chromosome"/>
</dbReference>
<dbReference type="GO" id="GO:0005886">
    <property type="term" value="C:plasma membrane"/>
    <property type="evidence" value="ECO:0007669"/>
    <property type="project" value="UniProtKB-SubCell"/>
</dbReference>
<dbReference type="InterPro" id="IPR004089">
    <property type="entry name" value="MCPsignal_dom"/>
</dbReference>
<evidence type="ECO:0000256" key="5">
    <source>
        <dbReference type="ARBA" id="ARBA00022989"/>
    </source>
</evidence>
<dbReference type="GO" id="GO:0004888">
    <property type="term" value="F:transmembrane signaling receptor activity"/>
    <property type="evidence" value="ECO:0007669"/>
    <property type="project" value="TreeGrafter"/>
</dbReference>
<keyword evidence="5 9" id="KW-1133">Transmembrane helix</keyword>
<keyword evidence="6 9" id="KW-0472">Membrane</keyword>
<dbReference type="Pfam" id="PF00672">
    <property type="entry name" value="HAMP"/>
    <property type="match status" value="1"/>
</dbReference>
<dbReference type="PANTHER" id="PTHR43531:SF11">
    <property type="entry name" value="METHYL-ACCEPTING CHEMOTAXIS PROTEIN 3"/>
    <property type="match status" value="1"/>
</dbReference>
<dbReference type="Gene3D" id="6.10.340.10">
    <property type="match status" value="1"/>
</dbReference>
<dbReference type="Pfam" id="PF02743">
    <property type="entry name" value="dCache_1"/>
    <property type="match status" value="1"/>
</dbReference>
<evidence type="ECO:0000256" key="2">
    <source>
        <dbReference type="ARBA" id="ARBA00022475"/>
    </source>
</evidence>
<evidence type="ECO:0000313" key="12">
    <source>
        <dbReference type="EMBL" id="QOW61196.1"/>
    </source>
</evidence>
<dbReference type="AlphaFoldDB" id="A0A7S6WQ11"/>
<dbReference type="InterPro" id="IPR029151">
    <property type="entry name" value="Sensor-like_sf"/>
</dbReference>
<dbReference type="PANTHER" id="PTHR43531">
    <property type="entry name" value="PROTEIN ICFG"/>
    <property type="match status" value="1"/>
</dbReference>
<evidence type="ECO:0000256" key="9">
    <source>
        <dbReference type="SAM" id="Phobius"/>
    </source>
</evidence>
<dbReference type="InterPro" id="IPR003660">
    <property type="entry name" value="HAMP_dom"/>
</dbReference>
<evidence type="ECO:0000259" key="10">
    <source>
        <dbReference type="PROSITE" id="PS50111"/>
    </source>
</evidence>
<dbReference type="CDD" id="cd12912">
    <property type="entry name" value="PDC2_MCP_like"/>
    <property type="match status" value="1"/>
</dbReference>
<evidence type="ECO:0000256" key="1">
    <source>
        <dbReference type="ARBA" id="ARBA00004651"/>
    </source>
</evidence>
<evidence type="ECO:0000256" key="7">
    <source>
        <dbReference type="ARBA" id="ARBA00029447"/>
    </source>
</evidence>
<keyword evidence="8" id="KW-0807">Transducer</keyword>
<dbReference type="GeneID" id="301089784"/>
<dbReference type="Gene3D" id="3.30.450.20">
    <property type="entry name" value="PAS domain"/>
    <property type="match status" value="1"/>
</dbReference>
<comment type="subcellular location">
    <subcellularLocation>
        <location evidence="1">Cell membrane</location>
        <topology evidence="1">Multi-pass membrane protein</topology>
    </subcellularLocation>
</comment>
<feature type="transmembrane region" description="Helical" evidence="9">
    <location>
        <begin position="285"/>
        <end position="307"/>
    </location>
</feature>
<dbReference type="CDD" id="cd12914">
    <property type="entry name" value="PDC1_DGC_like"/>
    <property type="match status" value="1"/>
</dbReference>
<evidence type="ECO:0000256" key="4">
    <source>
        <dbReference type="ARBA" id="ARBA00022692"/>
    </source>
</evidence>
<feature type="domain" description="HAMP" evidence="11">
    <location>
        <begin position="309"/>
        <end position="363"/>
    </location>
</feature>
<dbReference type="SUPFAM" id="SSF103190">
    <property type="entry name" value="Sensory domain-like"/>
    <property type="match status" value="1"/>
</dbReference>
<sequence>MLGKFSIRTKLLLLCSLLVIIGLAAQGGVSGILSHKAVKTEVANALIEKAKDTAAFIDSEIKADFYYYEGLSRIPMVFDPNVPPFEKSFLLKEYADINDGIFALDFCDTAGIRYTSKGEKINVNDREWYKNALAGNYFISEPIISRENGELVIVVAVPVMDNNDNIVGVLASVNSGTDLCLFVKDIVIGKSGYCHIIGKDGHTIGHKDTQRVIKHENIIEEAERDSSYKSQAEFLRYVMLSDKADIGSYTRNGVQNIAAFATMKTGWNVIIRAPINDFLGNLDKLVYSLVIIAVTVTAVIFVAVWILTGNIVRPLKKAVNALKEIAQGEGDLTVRLPISGNDEIAQLSDYFNKTIEKIGVSIKSVSENTNIMEGVGTELSNNMTETASSVQQISSNIDSVKLQTLTQASSVTETASTIEEIIRTIKQLNAVIENQAASVAESSSAIEQMVANIGSITHTLERTYEVVNNLNDATNDGKHTVETSNTVTQKIAEESSGLMEASSVIQHIASQTNLLAMNAAIEAAHAGEAGKGFAVVADEIRKLAEESSMQGKTITATLKTLSGEIGILSDSSKVAEEKFNAIFGLSDEVKNMTNRLMEAMKEQEHGSGEVLSAIRDINTVTAQVQDGAVEMLRGGENVAQEMRKLDELTEIIAGNMNEMASGAVQISNAVQKVNVITQKNKQSIENLAAEVKKFKI</sequence>
<evidence type="ECO:0000313" key="13">
    <source>
        <dbReference type="Proteomes" id="UP000593915"/>
    </source>
</evidence>
<evidence type="ECO:0000259" key="11">
    <source>
        <dbReference type="PROSITE" id="PS50885"/>
    </source>
</evidence>
<proteinExistence type="inferred from homology"/>
<reference evidence="12 13" key="1">
    <citation type="submission" date="2020-09" db="EMBL/GenBank/DDBJ databases">
        <title>Characterization of Treponema spp. from bovine digital dermatitis in Korea.</title>
        <authorList>
            <person name="Espiritu H.M."/>
            <person name="Cho Y.I."/>
            <person name="Mamuad L."/>
        </authorList>
    </citation>
    <scope>NUCLEOTIDE SEQUENCE [LARGE SCALE GENOMIC DNA]</scope>
    <source>
        <strain evidence="12 13">KS1</strain>
    </source>
</reference>